<evidence type="ECO:0000259" key="3">
    <source>
        <dbReference type="PROSITE" id="PS50102"/>
    </source>
</evidence>
<dbReference type="OMA" id="NMAHING"/>
<evidence type="ECO:0000256" key="1">
    <source>
        <dbReference type="PROSITE-ProRule" id="PRU00176"/>
    </source>
</evidence>
<keyword evidence="1" id="KW-0694">RNA-binding</keyword>
<feature type="compositionally biased region" description="Basic and acidic residues" evidence="2">
    <location>
        <begin position="504"/>
        <end position="524"/>
    </location>
</feature>
<feature type="compositionally biased region" description="Basic and acidic residues" evidence="2">
    <location>
        <begin position="334"/>
        <end position="351"/>
    </location>
</feature>
<feature type="region of interest" description="Disordered" evidence="2">
    <location>
        <begin position="334"/>
        <end position="362"/>
    </location>
</feature>
<dbReference type="SUPFAM" id="SSF54928">
    <property type="entry name" value="RNA-binding domain, RBD"/>
    <property type="match status" value="1"/>
</dbReference>
<dbReference type="Gene3D" id="3.30.70.330">
    <property type="match status" value="1"/>
</dbReference>
<evidence type="ECO:0000313" key="5">
    <source>
        <dbReference type="Proteomes" id="UP000000226"/>
    </source>
</evidence>
<dbReference type="AlphaFoldDB" id="V7ARG7"/>
<feature type="region of interest" description="Disordered" evidence="2">
    <location>
        <begin position="501"/>
        <end position="575"/>
    </location>
</feature>
<evidence type="ECO:0000313" key="4">
    <source>
        <dbReference type="EMBL" id="ESW06811.1"/>
    </source>
</evidence>
<accession>V7ARG7</accession>
<dbReference type="GO" id="GO:0003723">
    <property type="term" value="F:RNA binding"/>
    <property type="evidence" value="ECO:0007669"/>
    <property type="project" value="UniProtKB-UniRule"/>
</dbReference>
<feature type="compositionally biased region" description="Acidic residues" evidence="2">
    <location>
        <begin position="352"/>
        <end position="362"/>
    </location>
</feature>
<gene>
    <name evidence="4" type="ORF">PHAVU_010G078700g</name>
</gene>
<feature type="domain" description="RRM" evidence="3">
    <location>
        <begin position="3"/>
        <end position="80"/>
    </location>
</feature>
<organism evidence="4 5">
    <name type="scientific">Phaseolus vulgaris</name>
    <name type="common">Kidney bean</name>
    <name type="synonym">French bean</name>
    <dbReference type="NCBI Taxonomy" id="3885"/>
    <lineage>
        <taxon>Eukaryota</taxon>
        <taxon>Viridiplantae</taxon>
        <taxon>Streptophyta</taxon>
        <taxon>Embryophyta</taxon>
        <taxon>Tracheophyta</taxon>
        <taxon>Spermatophyta</taxon>
        <taxon>Magnoliopsida</taxon>
        <taxon>eudicotyledons</taxon>
        <taxon>Gunneridae</taxon>
        <taxon>Pentapetalae</taxon>
        <taxon>rosids</taxon>
        <taxon>fabids</taxon>
        <taxon>Fabales</taxon>
        <taxon>Fabaceae</taxon>
        <taxon>Papilionoideae</taxon>
        <taxon>50 kb inversion clade</taxon>
        <taxon>NPAAA clade</taxon>
        <taxon>indigoferoid/millettioid clade</taxon>
        <taxon>Phaseoleae</taxon>
        <taxon>Phaseolus</taxon>
    </lineage>
</organism>
<feature type="compositionally biased region" description="Basic and acidic residues" evidence="2">
    <location>
        <begin position="596"/>
        <end position="610"/>
    </location>
</feature>
<proteinExistence type="predicted"/>
<reference evidence="5" key="1">
    <citation type="journal article" date="2014" name="Nat. Genet.">
        <title>A reference genome for common bean and genome-wide analysis of dual domestications.</title>
        <authorList>
            <person name="Schmutz J."/>
            <person name="McClean P.E."/>
            <person name="Mamidi S."/>
            <person name="Wu G.A."/>
            <person name="Cannon S.B."/>
            <person name="Grimwood J."/>
            <person name="Jenkins J."/>
            <person name="Shu S."/>
            <person name="Song Q."/>
            <person name="Chavarro C."/>
            <person name="Torres-Torres M."/>
            <person name="Geffroy V."/>
            <person name="Moghaddam S.M."/>
            <person name="Gao D."/>
            <person name="Abernathy B."/>
            <person name="Barry K."/>
            <person name="Blair M."/>
            <person name="Brick M.A."/>
            <person name="Chovatia M."/>
            <person name="Gepts P."/>
            <person name="Goodstein D.M."/>
            <person name="Gonzales M."/>
            <person name="Hellsten U."/>
            <person name="Hyten D.L."/>
            <person name="Jia G."/>
            <person name="Kelly J.D."/>
            <person name="Kudrna D."/>
            <person name="Lee R."/>
            <person name="Richard M.M."/>
            <person name="Miklas P.N."/>
            <person name="Osorno J.M."/>
            <person name="Rodrigues J."/>
            <person name="Thareau V."/>
            <person name="Urrea C.A."/>
            <person name="Wang M."/>
            <person name="Yu Y."/>
            <person name="Zhang M."/>
            <person name="Wing R.A."/>
            <person name="Cregan P.B."/>
            <person name="Rokhsar D.S."/>
            <person name="Jackson S.A."/>
        </authorList>
    </citation>
    <scope>NUCLEOTIDE SEQUENCE [LARGE SCALE GENOMIC DNA]</scope>
    <source>
        <strain evidence="5">cv. G19833</strain>
    </source>
</reference>
<keyword evidence="5" id="KW-1185">Reference proteome</keyword>
<dbReference type="InterPro" id="IPR000504">
    <property type="entry name" value="RRM_dom"/>
</dbReference>
<dbReference type="PANTHER" id="PTHR34427">
    <property type="entry name" value="DUF4283 DOMAIN PROTEIN"/>
    <property type="match status" value="1"/>
</dbReference>
<feature type="region of interest" description="Disordered" evidence="2">
    <location>
        <begin position="593"/>
        <end position="618"/>
    </location>
</feature>
<evidence type="ECO:0000256" key="2">
    <source>
        <dbReference type="SAM" id="MobiDB-lite"/>
    </source>
</evidence>
<dbReference type="InterPro" id="IPR012677">
    <property type="entry name" value="Nucleotide-bd_a/b_plait_sf"/>
</dbReference>
<protein>
    <recommendedName>
        <fullName evidence="3">RRM domain-containing protein</fullName>
    </recommendedName>
</protein>
<dbReference type="EMBL" id="CM002297">
    <property type="protein sequence ID" value="ESW06811.1"/>
    <property type="molecule type" value="Genomic_DNA"/>
</dbReference>
<dbReference type="InterPro" id="IPR035979">
    <property type="entry name" value="RBD_domain_sf"/>
</dbReference>
<dbReference type="Proteomes" id="UP000000226">
    <property type="component" value="Chromosome 10"/>
</dbReference>
<dbReference type="PROSITE" id="PS50102">
    <property type="entry name" value="RRM"/>
    <property type="match status" value="1"/>
</dbReference>
<name>V7ARG7_PHAVU</name>
<sequence length="737" mass="82159">MEVSFFFSNFPHDHDERDMWKIFQRRGRIKDIFISRRLNIKRQRFRFVRFHEVVEEDELERRLNAIWIGTWKLRANKAKYTKVTGTSIERNADLNGLKATQQRQERRVAHRAHTHPPAGFNNKRSYAQAVTMDRRQPFIQAKGHTELNMAHINGVKEEVEWLRNNFVGKLSDVGMVQVVKESFIMEGVDFIRVRYLGGQYVLLTGESDGMIQKTLKNNKEMMAALFESIVPWEESFAVDEKVAWIRCRGLPLSMWNRGCFERVAAQVGSFVEVDGATLEFEVVEFARLRVRAPVGRAIHMVMDMKINDTLCQVVLEEEIPSLNTCGYCLHGRGSEARRDDSDEGLEEKFGEDVLESEGSDVDAQDFEGRKGVEECSVKFSAVDAVGEGGGASTGSSSKDAGSRAESRLPFLEEQVGCSWKASADRAHFKHAPVQKEDGTSKRLSTASRSANASDLIVNGLDKAQLHEGSEFSIFVGLGLKQMEAEQLGGVSLARNTKTGVDDAVEARASKSDDEKSDDNPRDGSSRSPSRVEASGEDVVGKVKNTEEDDGTGMFAPRTRGSERLGEPSPTSPTTQAYHIRTRARVKAIDTGAMSGDAKRMTKKVDDERKMAKASGGRKSVIKEGRLRPSPVGGRRGMVEDISQAVVVSSRQDERVGALSGNNLSDGAVRNCNRLYWINNEHSEAVRIWTIGKELGFTFSGEEEVVVGRIQAMEIWYKAGVRKESVSRVENSISDDEG</sequence>
<dbReference type="CDD" id="cd00590">
    <property type="entry name" value="RRM_SF"/>
    <property type="match status" value="1"/>
</dbReference>
<feature type="region of interest" description="Disordered" evidence="2">
    <location>
        <begin position="430"/>
        <end position="449"/>
    </location>
</feature>
<dbReference type="SMR" id="V7ARG7"/>
<dbReference type="Gramene" id="ESW06811">
    <property type="protein sequence ID" value="ESW06811"/>
    <property type="gene ID" value="PHAVU_010G078700g"/>
</dbReference>
<dbReference type="OrthoDB" id="1418158at2759"/>
<dbReference type="PANTHER" id="PTHR34427:SF5">
    <property type="entry name" value="DUF4283 DOMAIN-CONTAINING PROTEIN"/>
    <property type="match status" value="1"/>
</dbReference>